<name>A0A6J6X9H1_9ZZZZ</name>
<evidence type="ECO:0000256" key="2">
    <source>
        <dbReference type="ARBA" id="ARBA00006787"/>
    </source>
</evidence>
<keyword evidence="4" id="KW-0560">Oxidoreductase</keyword>
<evidence type="ECO:0000256" key="4">
    <source>
        <dbReference type="ARBA" id="ARBA00023002"/>
    </source>
</evidence>
<dbReference type="GO" id="GO:0016121">
    <property type="term" value="P:carotene catabolic process"/>
    <property type="evidence" value="ECO:0007669"/>
    <property type="project" value="TreeGrafter"/>
</dbReference>
<evidence type="ECO:0000256" key="5">
    <source>
        <dbReference type="ARBA" id="ARBA00023004"/>
    </source>
</evidence>
<dbReference type="InterPro" id="IPR004294">
    <property type="entry name" value="Carotenoid_Oase"/>
</dbReference>
<evidence type="ECO:0000313" key="6">
    <source>
        <dbReference type="EMBL" id="CAB4788392.1"/>
    </source>
</evidence>
<organism evidence="7">
    <name type="scientific">freshwater metagenome</name>
    <dbReference type="NCBI Taxonomy" id="449393"/>
    <lineage>
        <taxon>unclassified sequences</taxon>
        <taxon>metagenomes</taxon>
        <taxon>ecological metagenomes</taxon>
    </lineage>
</organism>
<dbReference type="AlphaFoldDB" id="A0A6J6X9H1"/>
<sequence length="450" mass="49525">MTQTSVEHPFIHGEFAPVSTEETRSDLSVEGALPIELSGRYLRNGPNPIGAVDEQRHHWFLGHGMVHGIRLNEGRAEWYRNRYVRSAEVSDLLGEAHAPNPWPSNHVTASANTNVISFAGKTLALVEAGFPPIELSDELETLCISDLGGTLDGAFSAHPKLDPITGELHVMTYHWERGNSAQYVVVGRDGRVRKTLDIPLPGGPMIHDTAITARFVVVFDLPCVFNLDAAMEGSRFPYLWDANYKARVGLLPRDGDAGEIKWCEVPSCYVFHPMNAYDRADGSVVLDVVRHPSMFDVERRGPLEGDPVLERWVISPETGKCVAERLDDRAIEFPRVNESLVGAENRYGYASALKEKFHQGGLVKYDLLNGSSEVRDEGDAFGYGEAVFVAREGATAEDDGWLMGFRLNKAEDKSDLVVLNAQDIAGDPVAVVHLPARVPAGFHGNWCPDS</sequence>
<dbReference type="GO" id="GO:0010436">
    <property type="term" value="F:carotenoid dioxygenase activity"/>
    <property type="evidence" value="ECO:0007669"/>
    <property type="project" value="TreeGrafter"/>
</dbReference>
<comment type="cofactor">
    <cofactor evidence="1">
        <name>Fe(2+)</name>
        <dbReference type="ChEBI" id="CHEBI:29033"/>
    </cofactor>
</comment>
<keyword evidence="5" id="KW-0408">Iron</keyword>
<proteinExistence type="inferred from homology"/>
<accession>A0A6J6X9H1</accession>
<dbReference type="Pfam" id="PF03055">
    <property type="entry name" value="RPE65"/>
    <property type="match status" value="1"/>
</dbReference>
<dbReference type="PANTHER" id="PTHR10543:SF89">
    <property type="entry name" value="CAROTENOID 9,10(9',10')-CLEAVAGE DIOXYGENASE 1"/>
    <property type="match status" value="1"/>
</dbReference>
<reference evidence="7" key="1">
    <citation type="submission" date="2020-05" db="EMBL/GenBank/DDBJ databases">
        <authorList>
            <person name="Chiriac C."/>
            <person name="Salcher M."/>
            <person name="Ghai R."/>
            <person name="Kavagutti S V."/>
        </authorList>
    </citation>
    <scope>NUCLEOTIDE SEQUENCE</scope>
</reference>
<gene>
    <name evidence="6" type="ORF">UFOPK2925_01252</name>
    <name evidence="7" type="ORF">UFOPK2996_00570</name>
</gene>
<protein>
    <submittedName>
        <fullName evidence="7">Unannotated protein</fullName>
    </submittedName>
</protein>
<evidence type="ECO:0000256" key="1">
    <source>
        <dbReference type="ARBA" id="ARBA00001954"/>
    </source>
</evidence>
<comment type="similarity">
    <text evidence="2">Belongs to the carotenoid oxygenase family.</text>
</comment>
<dbReference type="GO" id="GO:0046872">
    <property type="term" value="F:metal ion binding"/>
    <property type="evidence" value="ECO:0007669"/>
    <property type="project" value="UniProtKB-KW"/>
</dbReference>
<keyword evidence="3" id="KW-0479">Metal-binding</keyword>
<evidence type="ECO:0000313" key="7">
    <source>
        <dbReference type="EMBL" id="CAB4792453.1"/>
    </source>
</evidence>
<dbReference type="EMBL" id="CAEZZU010000207">
    <property type="protein sequence ID" value="CAB4788392.1"/>
    <property type="molecule type" value="Genomic_DNA"/>
</dbReference>
<evidence type="ECO:0000256" key="3">
    <source>
        <dbReference type="ARBA" id="ARBA00022723"/>
    </source>
</evidence>
<dbReference type="PANTHER" id="PTHR10543">
    <property type="entry name" value="BETA-CAROTENE DIOXYGENASE"/>
    <property type="match status" value="1"/>
</dbReference>
<dbReference type="EMBL" id="CAFAAH010000056">
    <property type="protein sequence ID" value="CAB4792453.1"/>
    <property type="molecule type" value="Genomic_DNA"/>
</dbReference>